<dbReference type="EMBL" id="CP126980">
    <property type="protein sequence ID" value="WIM99909.1"/>
    <property type="molecule type" value="Genomic_DNA"/>
</dbReference>
<dbReference type="SMART" id="SM00637">
    <property type="entry name" value="CBD_II"/>
    <property type="match status" value="1"/>
</dbReference>
<dbReference type="Pfam" id="PF00553">
    <property type="entry name" value="CBM_2"/>
    <property type="match status" value="1"/>
</dbReference>
<feature type="compositionally biased region" description="Low complexity" evidence="1">
    <location>
        <begin position="94"/>
        <end position="115"/>
    </location>
</feature>
<dbReference type="Proteomes" id="UP001240150">
    <property type="component" value="Chromosome"/>
</dbReference>
<dbReference type="InterPro" id="IPR001919">
    <property type="entry name" value="CBD2"/>
</dbReference>
<dbReference type="InterPro" id="IPR012291">
    <property type="entry name" value="CBM2_carb-bd_dom_sf"/>
</dbReference>
<organism evidence="4 5">
    <name type="scientific">Actinoplanes oblitus</name>
    <dbReference type="NCBI Taxonomy" id="3040509"/>
    <lineage>
        <taxon>Bacteria</taxon>
        <taxon>Bacillati</taxon>
        <taxon>Actinomycetota</taxon>
        <taxon>Actinomycetes</taxon>
        <taxon>Micromonosporales</taxon>
        <taxon>Micromonosporaceae</taxon>
        <taxon>Actinoplanes</taxon>
    </lineage>
</organism>
<evidence type="ECO:0000313" key="5">
    <source>
        <dbReference type="Proteomes" id="UP001240150"/>
    </source>
</evidence>
<gene>
    <name evidence="4" type="ORF">ACTOB_003577</name>
</gene>
<keyword evidence="5" id="KW-1185">Reference proteome</keyword>
<name>A0ABY8WPW1_9ACTN</name>
<dbReference type="PROSITE" id="PS51173">
    <property type="entry name" value="CBM2"/>
    <property type="match status" value="1"/>
</dbReference>
<evidence type="ECO:0000256" key="2">
    <source>
        <dbReference type="SAM" id="Phobius"/>
    </source>
</evidence>
<sequence>MAGSKRREGGFREGVRHLLPWAPTVVGVGALLFMLLVTMFRLSPAERDDDTALGPVLPPPAPRETVVVTPSPAGPRPSSPAARSAHSRRPVIWSPSSATPAPRSTTPAPRPTTTRAPAAAVTGRYGVVGTYDTEFIGEVAISNATGEPRDWTVTLRFPDNVGDLRTSWVESAPQATLSRSGDSFVWRSGVPVGAGSTVVLRFQFARTGTGDRPAACTVNTSRCT</sequence>
<feature type="transmembrane region" description="Helical" evidence="2">
    <location>
        <begin position="21"/>
        <end position="40"/>
    </location>
</feature>
<proteinExistence type="predicted"/>
<keyword evidence="2" id="KW-1133">Transmembrane helix</keyword>
<keyword evidence="2" id="KW-0472">Membrane</keyword>
<reference evidence="4 5" key="1">
    <citation type="submission" date="2023-06" db="EMBL/GenBank/DDBJ databases">
        <authorList>
            <person name="Yushchuk O."/>
            <person name="Binda E."/>
            <person name="Ruckert-Reed C."/>
            <person name="Fedorenko V."/>
            <person name="Kalinowski J."/>
            <person name="Marinelli F."/>
        </authorList>
    </citation>
    <scope>NUCLEOTIDE SEQUENCE [LARGE SCALE GENOMIC DNA]</scope>
    <source>
        <strain evidence="4 5">NRRL 3884</strain>
    </source>
</reference>
<dbReference type="InterPro" id="IPR008965">
    <property type="entry name" value="CBM2/CBM3_carb-bd_dom_sf"/>
</dbReference>
<feature type="domain" description="CBM2" evidence="3">
    <location>
        <begin position="112"/>
        <end position="224"/>
    </location>
</feature>
<accession>A0ABY8WPW1</accession>
<dbReference type="SUPFAM" id="SSF49384">
    <property type="entry name" value="Carbohydrate-binding domain"/>
    <property type="match status" value="1"/>
</dbReference>
<dbReference type="Gene3D" id="2.60.40.290">
    <property type="match status" value="1"/>
</dbReference>
<feature type="region of interest" description="Disordered" evidence="1">
    <location>
        <begin position="47"/>
        <end position="115"/>
    </location>
</feature>
<evidence type="ECO:0000256" key="1">
    <source>
        <dbReference type="SAM" id="MobiDB-lite"/>
    </source>
</evidence>
<keyword evidence="2" id="KW-0812">Transmembrane</keyword>
<evidence type="ECO:0000313" key="4">
    <source>
        <dbReference type="EMBL" id="WIM99909.1"/>
    </source>
</evidence>
<protein>
    <submittedName>
        <fullName evidence="4">Cellulose binding domain-containing protein</fullName>
    </submittedName>
</protein>
<evidence type="ECO:0000259" key="3">
    <source>
        <dbReference type="PROSITE" id="PS51173"/>
    </source>
</evidence>
<dbReference type="RefSeq" id="WP_284921356.1">
    <property type="nucleotide sequence ID" value="NZ_CP126980.1"/>
</dbReference>